<keyword evidence="3 7" id="KW-0812">Transmembrane</keyword>
<evidence type="ECO:0000256" key="4">
    <source>
        <dbReference type="ARBA" id="ARBA00022989"/>
    </source>
</evidence>
<dbReference type="PANTHER" id="PTHR30482:SF4">
    <property type="entry name" value="SLR1201 PROTEIN"/>
    <property type="match status" value="1"/>
</dbReference>
<keyword evidence="2" id="KW-1003">Cell membrane</keyword>
<organism evidence="8">
    <name type="scientific">uncultured organism</name>
    <dbReference type="NCBI Taxonomy" id="155900"/>
    <lineage>
        <taxon>unclassified sequences</taxon>
        <taxon>environmental samples</taxon>
    </lineage>
</organism>
<feature type="transmembrane region" description="Helical" evidence="7">
    <location>
        <begin position="291"/>
        <end position="309"/>
    </location>
</feature>
<feature type="transmembrane region" description="Helical" evidence="7">
    <location>
        <begin position="9"/>
        <end position="28"/>
    </location>
</feature>
<feature type="transmembrane region" description="Helical" evidence="7">
    <location>
        <begin position="265"/>
        <end position="284"/>
    </location>
</feature>
<feature type="region of interest" description="Disordered" evidence="6">
    <location>
        <begin position="359"/>
        <end position="378"/>
    </location>
</feature>
<dbReference type="Pfam" id="PF02653">
    <property type="entry name" value="BPD_transp_2"/>
    <property type="match status" value="1"/>
</dbReference>
<gene>
    <name evidence="8" type="ORF">KBTEX_01381</name>
</gene>
<evidence type="ECO:0008006" key="9">
    <source>
        <dbReference type="Google" id="ProtNLM"/>
    </source>
</evidence>
<sequence length="378" mass="40643">MNQNFRFDCVGYALFAALVLLAVPWYLSFDGFELNTFARYLALGMVAMALALSWGYAGILNLGQAATFGIGAYIMAMHLKLGASAANPGGLPDFMGWTNVETLPWFWVPFHSLTVTLLAGVLLPAAVAGVIGTFMFRGRITGVFVAIITLALLVAIQLVFVEYQMYTGGQNGLTGLAPLVLAGWTADPYSTAFYYFVAGCLLVATAACVALTRSKVGLILRAIKENPDRVRFFGYHVSSFETVVFCISAMIAGWAGMLYVLVLEFASPTYMGVPFSLAIVIWCAVGGRNSLVAAALGGIVVNILEGRLSDLFVEGWTLFLGVTFILVVLFMPDGLFGVFRRIATRLHERLRRHRNSTAKALPTGTGAVPARAGEQGGQ</sequence>
<dbReference type="InterPro" id="IPR001851">
    <property type="entry name" value="ABC_transp_permease"/>
</dbReference>
<accession>A0A5B8RCD3</accession>
<feature type="transmembrane region" description="Helical" evidence="7">
    <location>
        <begin position="315"/>
        <end position="339"/>
    </location>
</feature>
<feature type="transmembrane region" description="Helical" evidence="7">
    <location>
        <begin position="233"/>
        <end position="259"/>
    </location>
</feature>
<comment type="subcellular location">
    <subcellularLocation>
        <location evidence="1">Cell membrane</location>
        <topology evidence="1">Multi-pass membrane protein</topology>
    </subcellularLocation>
</comment>
<dbReference type="AlphaFoldDB" id="A0A5B8RCD3"/>
<name>A0A5B8RCD3_9ZZZZ</name>
<proteinExistence type="predicted"/>
<dbReference type="GO" id="GO:0005886">
    <property type="term" value="C:plasma membrane"/>
    <property type="evidence" value="ECO:0007669"/>
    <property type="project" value="UniProtKB-SubCell"/>
</dbReference>
<evidence type="ECO:0000256" key="7">
    <source>
        <dbReference type="SAM" id="Phobius"/>
    </source>
</evidence>
<dbReference type="InterPro" id="IPR043428">
    <property type="entry name" value="LivM-like"/>
</dbReference>
<keyword evidence="5 7" id="KW-0472">Membrane</keyword>
<evidence type="ECO:0000256" key="5">
    <source>
        <dbReference type="ARBA" id="ARBA00023136"/>
    </source>
</evidence>
<keyword evidence="4 7" id="KW-1133">Transmembrane helix</keyword>
<dbReference type="CDD" id="cd06581">
    <property type="entry name" value="TM_PBP1_LivM_like"/>
    <property type="match status" value="1"/>
</dbReference>
<feature type="transmembrane region" description="Helical" evidence="7">
    <location>
        <begin position="192"/>
        <end position="212"/>
    </location>
</feature>
<dbReference type="GO" id="GO:0015658">
    <property type="term" value="F:branched-chain amino acid transmembrane transporter activity"/>
    <property type="evidence" value="ECO:0007669"/>
    <property type="project" value="InterPro"/>
</dbReference>
<evidence type="ECO:0000256" key="1">
    <source>
        <dbReference type="ARBA" id="ARBA00004651"/>
    </source>
</evidence>
<dbReference type="PANTHER" id="PTHR30482">
    <property type="entry name" value="HIGH-AFFINITY BRANCHED-CHAIN AMINO ACID TRANSPORT SYSTEM PERMEASE"/>
    <property type="match status" value="1"/>
</dbReference>
<dbReference type="EMBL" id="MN079094">
    <property type="protein sequence ID" value="QEA05062.1"/>
    <property type="molecule type" value="Genomic_DNA"/>
</dbReference>
<feature type="transmembrane region" description="Helical" evidence="7">
    <location>
        <begin position="66"/>
        <end position="86"/>
    </location>
</feature>
<evidence type="ECO:0000256" key="6">
    <source>
        <dbReference type="SAM" id="MobiDB-lite"/>
    </source>
</evidence>
<dbReference type="InterPro" id="IPR017778">
    <property type="entry name" value="ABC_transptr_urea_perm_UrtC"/>
</dbReference>
<evidence type="ECO:0000256" key="2">
    <source>
        <dbReference type="ARBA" id="ARBA00022475"/>
    </source>
</evidence>
<protein>
    <recommendedName>
        <fullName evidence="9">Urea ABC transporter permease subunit UrtC</fullName>
    </recommendedName>
</protein>
<feature type="transmembrane region" description="Helical" evidence="7">
    <location>
        <begin position="106"/>
        <end position="131"/>
    </location>
</feature>
<evidence type="ECO:0000256" key="3">
    <source>
        <dbReference type="ARBA" id="ARBA00022692"/>
    </source>
</evidence>
<reference evidence="8" key="1">
    <citation type="submission" date="2019-06" db="EMBL/GenBank/DDBJ databases">
        <authorList>
            <person name="Murdoch R.W."/>
            <person name="Fathepure B."/>
        </authorList>
    </citation>
    <scope>NUCLEOTIDE SEQUENCE</scope>
</reference>
<evidence type="ECO:0000313" key="8">
    <source>
        <dbReference type="EMBL" id="QEA05062.1"/>
    </source>
</evidence>
<dbReference type="NCBIfam" id="TIGR03408">
    <property type="entry name" value="urea_trans_UrtC"/>
    <property type="match status" value="1"/>
</dbReference>
<feature type="transmembrane region" description="Helical" evidence="7">
    <location>
        <begin position="143"/>
        <end position="161"/>
    </location>
</feature>
<feature type="transmembrane region" description="Helical" evidence="7">
    <location>
        <begin position="40"/>
        <end position="59"/>
    </location>
</feature>